<reference evidence="17 18" key="1">
    <citation type="submission" date="2014-04" db="EMBL/GenBank/DDBJ databases">
        <authorList>
            <person name="Sears C."/>
            <person name="Carroll K."/>
            <person name="Sack B.R."/>
            <person name="Qadri F."/>
            <person name="Myers L.L."/>
            <person name="Chung G.-T."/>
            <person name="Escheverria P."/>
            <person name="Fraser C.M."/>
            <person name="Sadzewicz L."/>
            <person name="Shefchek K.A."/>
            <person name="Tallon L."/>
            <person name="Das S.P."/>
            <person name="Daugherty S."/>
            <person name="Mongodin E.F."/>
        </authorList>
    </citation>
    <scope>NUCLEOTIDE SEQUENCE [LARGE SCALE GENOMIC DNA]</scope>
    <source>
        <strain evidence="17 18">3975 RP4</strain>
    </source>
</reference>
<dbReference type="InterPro" id="IPR001460">
    <property type="entry name" value="PCN-bd_Tpept"/>
</dbReference>
<dbReference type="SUPFAM" id="SSF56519">
    <property type="entry name" value="Penicillin binding protein dimerisation domain"/>
    <property type="match status" value="1"/>
</dbReference>
<protein>
    <submittedName>
        <fullName evidence="17">Penicillin-binding protein 2</fullName>
    </submittedName>
</protein>
<dbReference type="Proteomes" id="UP000027661">
    <property type="component" value="Unassembled WGS sequence"/>
</dbReference>
<dbReference type="Gene3D" id="3.30.1390.30">
    <property type="entry name" value="Penicillin-binding protein 2a, domain 3"/>
    <property type="match status" value="1"/>
</dbReference>
<keyword evidence="9" id="KW-0133">Cell shape</keyword>
<dbReference type="RefSeq" id="WP_005842733.1">
    <property type="nucleotide sequence ID" value="NZ_JNHM01000143.1"/>
</dbReference>
<dbReference type="AlphaFoldDB" id="A0A069S4S0"/>
<dbReference type="FunFam" id="3.40.710.10:FF:000024">
    <property type="entry name" value="Penicillin-binding protein 2"/>
    <property type="match status" value="1"/>
</dbReference>
<dbReference type="Gene3D" id="3.90.1310.10">
    <property type="entry name" value="Penicillin-binding protein 2a (Domain 2)"/>
    <property type="match status" value="1"/>
</dbReference>
<evidence type="ECO:0000256" key="12">
    <source>
        <dbReference type="ARBA" id="ARBA00023136"/>
    </source>
</evidence>
<evidence type="ECO:0000256" key="1">
    <source>
        <dbReference type="ARBA" id="ARBA00004167"/>
    </source>
</evidence>
<comment type="caution">
    <text evidence="17">The sequence shown here is derived from an EMBL/GenBank/DDBJ whole genome shotgun (WGS) entry which is preliminary data.</text>
</comment>
<evidence type="ECO:0000256" key="9">
    <source>
        <dbReference type="ARBA" id="ARBA00022960"/>
    </source>
</evidence>
<evidence type="ECO:0000256" key="2">
    <source>
        <dbReference type="ARBA" id="ARBA00004236"/>
    </source>
</evidence>
<comment type="subcellular location">
    <subcellularLocation>
        <location evidence="2">Cell membrane</location>
    </subcellularLocation>
    <subcellularLocation>
        <location evidence="1">Membrane</location>
        <topology evidence="1">Single-pass membrane protein</topology>
    </subcellularLocation>
</comment>
<evidence type="ECO:0000259" key="16">
    <source>
        <dbReference type="Pfam" id="PF03717"/>
    </source>
</evidence>
<dbReference type="GO" id="GO:0006508">
    <property type="term" value="P:proteolysis"/>
    <property type="evidence" value="ECO:0007669"/>
    <property type="project" value="UniProtKB-KW"/>
</dbReference>
<feature type="domain" description="Penicillin-binding protein dimerisation" evidence="16">
    <location>
        <begin position="53"/>
        <end position="222"/>
    </location>
</feature>
<feature type="transmembrane region" description="Helical" evidence="14">
    <location>
        <begin position="12"/>
        <end position="31"/>
    </location>
</feature>
<keyword evidence="4" id="KW-0997">Cell inner membrane</keyword>
<dbReference type="PANTHER" id="PTHR30627:SF2">
    <property type="entry name" value="PEPTIDOGLYCAN D,D-TRANSPEPTIDASE MRDA"/>
    <property type="match status" value="1"/>
</dbReference>
<feature type="domain" description="Penicillin-binding protein transpeptidase" evidence="15">
    <location>
        <begin position="261"/>
        <end position="579"/>
    </location>
</feature>
<evidence type="ECO:0000256" key="13">
    <source>
        <dbReference type="ARBA" id="ARBA00023316"/>
    </source>
</evidence>
<keyword evidence="5" id="KW-0121">Carboxypeptidase</keyword>
<accession>A0A069S4S0</accession>
<name>A0A069S4S0_PHOVU</name>
<dbReference type="GO" id="GO:0009252">
    <property type="term" value="P:peptidoglycan biosynthetic process"/>
    <property type="evidence" value="ECO:0007669"/>
    <property type="project" value="UniProtKB-KW"/>
</dbReference>
<keyword evidence="8" id="KW-0378">Hydrolase</keyword>
<keyword evidence="3" id="KW-1003">Cell membrane</keyword>
<evidence type="ECO:0000256" key="8">
    <source>
        <dbReference type="ARBA" id="ARBA00022801"/>
    </source>
</evidence>
<evidence type="ECO:0000313" key="17">
    <source>
        <dbReference type="EMBL" id="KDS45468.1"/>
    </source>
</evidence>
<gene>
    <name evidence="17" type="primary">mrdA</name>
    <name evidence="17" type="ORF">M099_3877</name>
</gene>
<evidence type="ECO:0000256" key="5">
    <source>
        <dbReference type="ARBA" id="ARBA00022645"/>
    </source>
</evidence>
<dbReference type="GO" id="GO:0005886">
    <property type="term" value="C:plasma membrane"/>
    <property type="evidence" value="ECO:0007669"/>
    <property type="project" value="UniProtKB-SubCell"/>
</dbReference>
<evidence type="ECO:0000313" key="18">
    <source>
        <dbReference type="Proteomes" id="UP000027661"/>
    </source>
</evidence>
<dbReference type="Gene3D" id="3.40.710.10">
    <property type="entry name" value="DD-peptidase/beta-lactamase superfamily"/>
    <property type="match status" value="1"/>
</dbReference>
<keyword evidence="13" id="KW-0961">Cell wall biogenesis/degradation</keyword>
<dbReference type="GO" id="GO:0008658">
    <property type="term" value="F:penicillin binding"/>
    <property type="evidence" value="ECO:0007669"/>
    <property type="project" value="InterPro"/>
</dbReference>
<evidence type="ECO:0000259" key="15">
    <source>
        <dbReference type="Pfam" id="PF00905"/>
    </source>
</evidence>
<evidence type="ECO:0000256" key="14">
    <source>
        <dbReference type="SAM" id="Phobius"/>
    </source>
</evidence>
<dbReference type="GO" id="GO:0071555">
    <property type="term" value="P:cell wall organization"/>
    <property type="evidence" value="ECO:0007669"/>
    <property type="project" value="UniProtKB-KW"/>
</dbReference>
<dbReference type="InterPro" id="IPR012338">
    <property type="entry name" value="Beta-lactam/transpept-like"/>
</dbReference>
<keyword evidence="7 14" id="KW-0812">Transmembrane</keyword>
<keyword evidence="12 14" id="KW-0472">Membrane</keyword>
<dbReference type="InterPro" id="IPR005311">
    <property type="entry name" value="PBP_dimer"/>
</dbReference>
<evidence type="ECO:0000256" key="4">
    <source>
        <dbReference type="ARBA" id="ARBA00022519"/>
    </source>
</evidence>
<keyword evidence="11 14" id="KW-1133">Transmembrane helix</keyword>
<keyword evidence="10" id="KW-0573">Peptidoglycan synthesis</keyword>
<proteinExistence type="predicted"/>
<dbReference type="GO" id="GO:0009002">
    <property type="term" value="F:serine-type D-Ala-D-Ala carboxypeptidase activity"/>
    <property type="evidence" value="ECO:0007669"/>
    <property type="project" value="InterPro"/>
</dbReference>
<dbReference type="EMBL" id="JNHM01000143">
    <property type="protein sequence ID" value="KDS45468.1"/>
    <property type="molecule type" value="Genomic_DNA"/>
</dbReference>
<dbReference type="NCBIfam" id="TIGR03423">
    <property type="entry name" value="pbp2_mrdA"/>
    <property type="match status" value="1"/>
</dbReference>
<dbReference type="InterPro" id="IPR017790">
    <property type="entry name" value="Penicillin-binding_protein_2"/>
</dbReference>
<evidence type="ECO:0000256" key="3">
    <source>
        <dbReference type="ARBA" id="ARBA00022475"/>
    </source>
</evidence>
<evidence type="ECO:0000256" key="10">
    <source>
        <dbReference type="ARBA" id="ARBA00022984"/>
    </source>
</evidence>
<evidence type="ECO:0000256" key="11">
    <source>
        <dbReference type="ARBA" id="ARBA00022989"/>
    </source>
</evidence>
<dbReference type="GO" id="GO:0071972">
    <property type="term" value="F:peptidoglycan L,D-transpeptidase activity"/>
    <property type="evidence" value="ECO:0007669"/>
    <property type="project" value="TreeGrafter"/>
</dbReference>
<dbReference type="PANTHER" id="PTHR30627">
    <property type="entry name" value="PEPTIDOGLYCAN D,D-TRANSPEPTIDASE"/>
    <property type="match status" value="1"/>
</dbReference>
<dbReference type="InterPro" id="IPR050515">
    <property type="entry name" value="Beta-lactam/transpept"/>
</dbReference>
<keyword evidence="6" id="KW-0645">Protease</keyword>
<dbReference type="PATRIC" id="fig|1339352.3.peg.3635"/>
<dbReference type="Pfam" id="PF03717">
    <property type="entry name" value="PBP_dimer"/>
    <property type="match status" value="1"/>
</dbReference>
<dbReference type="InterPro" id="IPR036138">
    <property type="entry name" value="PBP_dimer_sf"/>
</dbReference>
<dbReference type="SUPFAM" id="SSF56601">
    <property type="entry name" value="beta-lactamase/transpeptidase-like"/>
    <property type="match status" value="1"/>
</dbReference>
<evidence type="ECO:0000256" key="7">
    <source>
        <dbReference type="ARBA" id="ARBA00022692"/>
    </source>
</evidence>
<dbReference type="Pfam" id="PF00905">
    <property type="entry name" value="Transpeptidase"/>
    <property type="match status" value="1"/>
</dbReference>
<dbReference type="GO" id="GO:0008360">
    <property type="term" value="P:regulation of cell shape"/>
    <property type="evidence" value="ECO:0007669"/>
    <property type="project" value="UniProtKB-KW"/>
</dbReference>
<evidence type="ECO:0000256" key="6">
    <source>
        <dbReference type="ARBA" id="ARBA00022670"/>
    </source>
</evidence>
<sequence length="616" mass="69191">MERDYNLEKRKYVIGASVIVIVLIYLIRLFTLQIMSEDYKKNADSNAFLNKTQYPSRGVMYDRNGNLLVYNQPAYDVTMVMKEVHNLDTLDLCKTLNITPDYFKKRIREIKDRRSNPGYSPYTHQVFMTQLSAEECGVFQEKLFKFPGFYIQRRTIRQYNYNAAAHVLGDIAEVSKGDIEADDYYVRGDFIGKQGVERSYEKQLRGEKGVEILLRDARGRIQGRYMDGKYDKTPVPGKNLKLGIDIELQMLGERLLEGKIGSIVAIEPSTGEILCMVSAPTFDPRLMVGRQRGKNHLELARDSWKPLLNRSIMGQFPPGSTFKTTQALTFLQEGIITPQTAYSCYHGFVYAGLRVGCHSHGSPLPLVPAIATSCNGYFCWGLFHMIGAKKKYGSVQTAMNTWRDYMVSMGFGYPLGVDLPGEKRGMIPNAAYYDKNYRGSWNGLTIISISIGQGEVTATPLQIANLGATIANRGYYITPHVVKEVEDEPLDTLYTTKRYTKVSREHYQTVVEGMRSAVLGGTCRNANIPGIEVCGKTGTAQNRGKDHSAFMGFAPMNDPKIAVVVYVENGGWGATYGVPIGALMMEKYLKGELSPESEAKAAEIQNRRIDYGIHER</sequence>
<organism evidence="17 18">
    <name type="scientific">Phocaeicola vulgatus str. 3975 RP4</name>
    <dbReference type="NCBI Taxonomy" id="1339352"/>
    <lineage>
        <taxon>Bacteria</taxon>
        <taxon>Pseudomonadati</taxon>
        <taxon>Bacteroidota</taxon>
        <taxon>Bacteroidia</taxon>
        <taxon>Bacteroidales</taxon>
        <taxon>Bacteroidaceae</taxon>
        <taxon>Phocaeicola</taxon>
    </lineage>
</organism>